<dbReference type="AlphaFoldDB" id="A0A7R8WKW9"/>
<name>A0A7R8WKW9_9CRUS</name>
<sequence length="84" mass="9296">MQMLFDEKQVKEFSSSEAVAMKQVIFLLLVLVAVASFADEDAESPECTSDADCDCDSCNVCGCENGNCFSTMMECEDEIDDEER</sequence>
<protein>
    <submittedName>
        <fullName evidence="1">Uncharacterized protein</fullName>
    </submittedName>
</protein>
<reference evidence="1" key="1">
    <citation type="submission" date="2020-11" db="EMBL/GenBank/DDBJ databases">
        <authorList>
            <person name="Tran Van P."/>
        </authorList>
    </citation>
    <scope>NUCLEOTIDE SEQUENCE</scope>
</reference>
<evidence type="ECO:0000313" key="1">
    <source>
        <dbReference type="EMBL" id="CAD7232433.1"/>
    </source>
</evidence>
<accession>A0A7R8WKW9</accession>
<organism evidence="1">
    <name type="scientific">Cyprideis torosa</name>
    <dbReference type="NCBI Taxonomy" id="163714"/>
    <lineage>
        <taxon>Eukaryota</taxon>
        <taxon>Metazoa</taxon>
        <taxon>Ecdysozoa</taxon>
        <taxon>Arthropoda</taxon>
        <taxon>Crustacea</taxon>
        <taxon>Oligostraca</taxon>
        <taxon>Ostracoda</taxon>
        <taxon>Podocopa</taxon>
        <taxon>Podocopida</taxon>
        <taxon>Cytherocopina</taxon>
        <taxon>Cytheroidea</taxon>
        <taxon>Cytherideidae</taxon>
        <taxon>Cyprideis</taxon>
    </lineage>
</organism>
<gene>
    <name evidence="1" type="ORF">CTOB1V02_LOCUS10269</name>
</gene>
<proteinExistence type="predicted"/>
<dbReference type="EMBL" id="OB664653">
    <property type="protein sequence ID" value="CAD7232433.1"/>
    <property type="molecule type" value="Genomic_DNA"/>
</dbReference>